<evidence type="ECO:0000313" key="4">
    <source>
        <dbReference type="Proteomes" id="UP000265520"/>
    </source>
</evidence>
<dbReference type="EMBL" id="LXQA010014171">
    <property type="protein sequence ID" value="MCH88436.1"/>
    <property type="molecule type" value="Genomic_DNA"/>
</dbReference>
<feature type="compositionally biased region" description="Low complexity" evidence="1">
    <location>
        <begin position="150"/>
        <end position="161"/>
    </location>
</feature>
<evidence type="ECO:0000256" key="2">
    <source>
        <dbReference type="SAM" id="Phobius"/>
    </source>
</evidence>
<keyword evidence="2" id="KW-1133">Transmembrane helix</keyword>
<organism evidence="3 4">
    <name type="scientific">Trifolium medium</name>
    <dbReference type="NCBI Taxonomy" id="97028"/>
    <lineage>
        <taxon>Eukaryota</taxon>
        <taxon>Viridiplantae</taxon>
        <taxon>Streptophyta</taxon>
        <taxon>Embryophyta</taxon>
        <taxon>Tracheophyta</taxon>
        <taxon>Spermatophyta</taxon>
        <taxon>Magnoliopsida</taxon>
        <taxon>eudicotyledons</taxon>
        <taxon>Gunneridae</taxon>
        <taxon>Pentapetalae</taxon>
        <taxon>rosids</taxon>
        <taxon>fabids</taxon>
        <taxon>Fabales</taxon>
        <taxon>Fabaceae</taxon>
        <taxon>Papilionoideae</taxon>
        <taxon>50 kb inversion clade</taxon>
        <taxon>NPAAA clade</taxon>
        <taxon>Hologalegina</taxon>
        <taxon>IRL clade</taxon>
        <taxon>Trifolieae</taxon>
        <taxon>Trifolium</taxon>
    </lineage>
</organism>
<feature type="region of interest" description="Disordered" evidence="1">
    <location>
        <begin position="127"/>
        <end position="214"/>
    </location>
</feature>
<evidence type="ECO:0000313" key="3">
    <source>
        <dbReference type="EMBL" id="MCH88436.1"/>
    </source>
</evidence>
<feature type="non-terminal residue" evidence="3">
    <location>
        <position position="214"/>
    </location>
</feature>
<protein>
    <submittedName>
        <fullName evidence="3">AMP deaminase-like</fullName>
    </submittedName>
</protein>
<accession>A0A392MLP7</accession>
<feature type="region of interest" description="Disordered" evidence="1">
    <location>
        <begin position="55"/>
        <end position="94"/>
    </location>
</feature>
<evidence type="ECO:0000256" key="1">
    <source>
        <dbReference type="SAM" id="MobiDB-lite"/>
    </source>
</evidence>
<keyword evidence="2" id="KW-0472">Membrane</keyword>
<proteinExistence type="predicted"/>
<feature type="compositionally biased region" description="Acidic residues" evidence="1">
    <location>
        <begin position="60"/>
        <end position="69"/>
    </location>
</feature>
<keyword evidence="2" id="KW-0812">Transmembrane</keyword>
<dbReference type="Proteomes" id="UP000265520">
    <property type="component" value="Unassembled WGS sequence"/>
</dbReference>
<dbReference type="AlphaFoldDB" id="A0A392MLP7"/>
<name>A0A392MLP7_9FABA</name>
<feature type="compositionally biased region" description="Polar residues" evidence="1">
    <location>
        <begin position="173"/>
        <end position="183"/>
    </location>
</feature>
<gene>
    <name evidence="3" type="ORF">A2U01_0009325</name>
</gene>
<feature type="transmembrane region" description="Helical" evidence="2">
    <location>
        <begin position="12"/>
        <end position="33"/>
    </location>
</feature>
<keyword evidence="4" id="KW-1185">Reference proteome</keyword>
<sequence length="214" mass="23657">MDPSSSTSLPQSLHLAMAALLGASFMAISAFYIHRRTVDHVLHRIVEIRRAPPAVTTDEANSDEEENYGDDLSGFDGGETETDNDSRNYQGTLSRSVDENMNLLRNYRVSSSMPDVVSATEWFPDGRKNRSSSHDNLNSVPLGLPSLRTSSKLESSQISSSYKRIASVGRINTPRSPGRNTFENADDSDDDGTQLSEDNRIPFYPVTRDSSNSY</sequence>
<comment type="caution">
    <text evidence="3">The sequence shown here is derived from an EMBL/GenBank/DDBJ whole genome shotgun (WGS) entry which is preliminary data.</text>
</comment>
<reference evidence="3 4" key="1">
    <citation type="journal article" date="2018" name="Front. Plant Sci.">
        <title>Red Clover (Trifolium pratense) and Zigzag Clover (T. medium) - A Picture of Genomic Similarities and Differences.</title>
        <authorList>
            <person name="Dluhosova J."/>
            <person name="Istvanek J."/>
            <person name="Nedelnik J."/>
            <person name="Repkova J."/>
        </authorList>
    </citation>
    <scope>NUCLEOTIDE SEQUENCE [LARGE SCALE GENOMIC DNA]</scope>
    <source>
        <strain evidence="4">cv. 10/8</strain>
        <tissue evidence="3">Leaf</tissue>
    </source>
</reference>